<gene>
    <name evidence="2" type="ORF">EK21DRAFT_113394</name>
</gene>
<protein>
    <recommendedName>
        <fullName evidence="1">Cytidyltransferase-like domain-containing protein</fullName>
    </recommendedName>
</protein>
<dbReference type="Gene3D" id="3.40.50.620">
    <property type="entry name" value="HUPs"/>
    <property type="match status" value="1"/>
</dbReference>
<organism evidence="2 3">
    <name type="scientific">Setomelanomma holmii</name>
    <dbReference type="NCBI Taxonomy" id="210430"/>
    <lineage>
        <taxon>Eukaryota</taxon>
        <taxon>Fungi</taxon>
        <taxon>Dikarya</taxon>
        <taxon>Ascomycota</taxon>
        <taxon>Pezizomycotina</taxon>
        <taxon>Dothideomycetes</taxon>
        <taxon>Pleosporomycetidae</taxon>
        <taxon>Pleosporales</taxon>
        <taxon>Pleosporineae</taxon>
        <taxon>Phaeosphaeriaceae</taxon>
        <taxon>Setomelanomma</taxon>
    </lineage>
</organism>
<dbReference type="OrthoDB" id="3558741at2759"/>
<sequence length="307" mass="35351">MADNAEFQRLYRDHTLGPSVRPHVIPTASEARINYILVYRGTFNPPHIGHLNFLTDSLAHAGPDLHIIGALFQPSDTRWMAEHKTCDLMLSQETRSRLLSDDKRIPDSVLALSPDRGCFVSSLMEDFRRLHVRVRFIQLLSAETDLDIDSGTQNWPAGFDGVLINTYGRRSEGTFSQEELQQEPWIALHKPGTSVHRYHRMSANKKGAMKGFMRVITRCENEMKSKISSSLVRNWARTKSVEEVAGSETFSKVVLSWSTLMHDDTWLKWLRDRPAEWEASISQQERARLDQALKQAWDQEQRNFEDE</sequence>
<evidence type="ECO:0000313" key="3">
    <source>
        <dbReference type="Proteomes" id="UP000799777"/>
    </source>
</evidence>
<keyword evidence="3" id="KW-1185">Reference proteome</keyword>
<dbReference type="AlphaFoldDB" id="A0A9P4H7D8"/>
<feature type="domain" description="Cytidyltransferase-like" evidence="1">
    <location>
        <begin position="38"/>
        <end position="78"/>
    </location>
</feature>
<dbReference type="GO" id="GO:0003824">
    <property type="term" value="F:catalytic activity"/>
    <property type="evidence" value="ECO:0007669"/>
    <property type="project" value="InterPro"/>
</dbReference>
<dbReference type="Pfam" id="PF01467">
    <property type="entry name" value="CTP_transf_like"/>
    <property type="match status" value="1"/>
</dbReference>
<dbReference type="EMBL" id="ML978206">
    <property type="protein sequence ID" value="KAF2029020.1"/>
    <property type="molecule type" value="Genomic_DNA"/>
</dbReference>
<dbReference type="InterPro" id="IPR004821">
    <property type="entry name" value="Cyt_trans-like"/>
</dbReference>
<comment type="caution">
    <text evidence="2">The sequence shown here is derived from an EMBL/GenBank/DDBJ whole genome shotgun (WGS) entry which is preliminary data.</text>
</comment>
<dbReference type="Proteomes" id="UP000799777">
    <property type="component" value="Unassembled WGS sequence"/>
</dbReference>
<reference evidence="2" key="1">
    <citation type="journal article" date="2020" name="Stud. Mycol.">
        <title>101 Dothideomycetes genomes: a test case for predicting lifestyles and emergence of pathogens.</title>
        <authorList>
            <person name="Haridas S."/>
            <person name="Albert R."/>
            <person name="Binder M."/>
            <person name="Bloem J."/>
            <person name="Labutti K."/>
            <person name="Salamov A."/>
            <person name="Andreopoulos B."/>
            <person name="Baker S."/>
            <person name="Barry K."/>
            <person name="Bills G."/>
            <person name="Bluhm B."/>
            <person name="Cannon C."/>
            <person name="Castanera R."/>
            <person name="Culley D."/>
            <person name="Daum C."/>
            <person name="Ezra D."/>
            <person name="Gonzalez J."/>
            <person name="Henrissat B."/>
            <person name="Kuo A."/>
            <person name="Liang C."/>
            <person name="Lipzen A."/>
            <person name="Lutzoni F."/>
            <person name="Magnuson J."/>
            <person name="Mondo S."/>
            <person name="Nolan M."/>
            <person name="Ohm R."/>
            <person name="Pangilinan J."/>
            <person name="Park H.-J."/>
            <person name="Ramirez L."/>
            <person name="Alfaro M."/>
            <person name="Sun H."/>
            <person name="Tritt A."/>
            <person name="Yoshinaga Y."/>
            <person name="Zwiers L.-H."/>
            <person name="Turgeon B."/>
            <person name="Goodwin S."/>
            <person name="Spatafora J."/>
            <person name="Crous P."/>
            <person name="Grigoriev I."/>
        </authorList>
    </citation>
    <scope>NUCLEOTIDE SEQUENCE</scope>
    <source>
        <strain evidence="2">CBS 110217</strain>
    </source>
</reference>
<dbReference type="SUPFAM" id="SSF52374">
    <property type="entry name" value="Nucleotidylyl transferase"/>
    <property type="match status" value="1"/>
</dbReference>
<evidence type="ECO:0000313" key="2">
    <source>
        <dbReference type="EMBL" id="KAF2029020.1"/>
    </source>
</evidence>
<name>A0A9P4H7D8_9PLEO</name>
<accession>A0A9P4H7D8</accession>
<dbReference type="InterPro" id="IPR014729">
    <property type="entry name" value="Rossmann-like_a/b/a_fold"/>
</dbReference>
<evidence type="ECO:0000259" key="1">
    <source>
        <dbReference type="Pfam" id="PF01467"/>
    </source>
</evidence>
<proteinExistence type="predicted"/>